<evidence type="ECO:0000259" key="4">
    <source>
        <dbReference type="Pfam" id="PF10502"/>
    </source>
</evidence>
<keyword evidence="3" id="KW-0645">Protease</keyword>
<evidence type="ECO:0000256" key="1">
    <source>
        <dbReference type="ARBA" id="ARBA00004401"/>
    </source>
</evidence>
<dbReference type="PANTHER" id="PTHR43390:SF1">
    <property type="entry name" value="CHLOROPLAST PROCESSING PEPTIDASE"/>
    <property type="match status" value="1"/>
</dbReference>
<dbReference type="SUPFAM" id="SSF51306">
    <property type="entry name" value="LexA/Signal peptidase"/>
    <property type="match status" value="1"/>
</dbReference>
<comment type="similarity">
    <text evidence="2 3">Belongs to the peptidase S26 family.</text>
</comment>
<gene>
    <name evidence="5" type="primary">spsB</name>
    <name evidence="5" type="ORF">SCSS39_00645</name>
</gene>
<evidence type="ECO:0000313" key="5">
    <source>
        <dbReference type="EMBL" id="VUW95901.1"/>
    </source>
</evidence>
<dbReference type="PRINTS" id="PR00727">
    <property type="entry name" value="LEADERPTASE"/>
</dbReference>
<dbReference type="Gene3D" id="2.10.109.10">
    <property type="entry name" value="Umud Fragment, subunit A"/>
    <property type="match status" value="1"/>
</dbReference>
<dbReference type="CDD" id="cd06462">
    <property type="entry name" value="Peptidase_S24_S26"/>
    <property type="match status" value="1"/>
</dbReference>
<evidence type="ECO:0000256" key="3">
    <source>
        <dbReference type="RuleBase" id="RU362042"/>
    </source>
</evidence>
<evidence type="ECO:0000313" key="6">
    <source>
        <dbReference type="Proteomes" id="UP000385544"/>
    </source>
</evidence>
<reference evidence="5 6" key="1">
    <citation type="submission" date="2019-07" db="EMBL/GenBank/DDBJ databases">
        <authorList>
            <person name="Hibberd C M."/>
            <person name="Gehrig L. J."/>
            <person name="Chang H.-W."/>
            <person name="Venkatesh S."/>
        </authorList>
    </citation>
    <scope>NUCLEOTIDE SEQUENCE [LARGE SCALE GENOMIC DNA]</scope>
    <source>
        <strain evidence="5">Streptococcus_constellatus_SS_Bg39</strain>
    </source>
</reference>
<dbReference type="OrthoDB" id="9802919at2"/>
<dbReference type="InterPro" id="IPR019533">
    <property type="entry name" value="Peptidase_S26"/>
</dbReference>
<dbReference type="AlphaFoldDB" id="A0A564SLF1"/>
<dbReference type="InterPro" id="IPR036286">
    <property type="entry name" value="LexA/Signal_pep-like_sf"/>
</dbReference>
<dbReference type="PANTHER" id="PTHR43390">
    <property type="entry name" value="SIGNAL PEPTIDASE I"/>
    <property type="match status" value="1"/>
</dbReference>
<comment type="catalytic activity">
    <reaction evidence="3">
        <text>Cleavage of hydrophobic, N-terminal signal or leader sequences from secreted and periplasmic proteins.</text>
        <dbReference type="EC" id="3.4.21.89"/>
    </reaction>
</comment>
<proteinExistence type="inferred from homology"/>
<sequence>MVKRDLIRNVIFLSIIVVTIVCLRIFIFTPYSITAKDANHFLQDKDVVVANKNEKIKRDDFVLYEADGKEYVGRVIGLGNDSVVYMDDVLYLNNKIKSEDYLTKDKEKYLAKANNTGYFTHDFTIQTLTKSNTNKIPTQSYLILNDNRQNTEDSRKFGLIAEKQIKGVISFRVLPLNQFGFIKTK</sequence>
<dbReference type="NCBIfam" id="TIGR02227">
    <property type="entry name" value="sigpep_I_bact"/>
    <property type="match status" value="1"/>
</dbReference>
<dbReference type="RefSeq" id="WP_144208180.1">
    <property type="nucleotide sequence ID" value="NZ_CABHMZ010000007.1"/>
</dbReference>
<name>A0A564SLF1_STRCV</name>
<feature type="transmembrane region" description="Helical" evidence="3">
    <location>
        <begin position="6"/>
        <end position="27"/>
    </location>
</feature>
<dbReference type="GO" id="GO:0004252">
    <property type="term" value="F:serine-type endopeptidase activity"/>
    <property type="evidence" value="ECO:0007669"/>
    <property type="project" value="InterPro"/>
</dbReference>
<keyword evidence="3 5" id="KW-0378">Hydrolase</keyword>
<accession>A0A564SLF1</accession>
<dbReference type="Pfam" id="PF10502">
    <property type="entry name" value="Peptidase_S26"/>
    <property type="match status" value="1"/>
</dbReference>
<organism evidence="5 6">
    <name type="scientific">Streptococcus constellatus</name>
    <dbReference type="NCBI Taxonomy" id="76860"/>
    <lineage>
        <taxon>Bacteria</taxon>
        <taxon>Bacillati</taxon>
        <taxon>Bacillota</taxon>
        <taxon>Bacilli</taxon>
        <taxon>Lactobacillales</taxon>
        <taxon>Streptococcaceae</taxon>
        <taxon>Streptococcus</taxon>
        <taxon>Streptococcus anginosus group</taxon>
    </lineage>
</organism>
<evidence type="ECO:0000256" key="2">
    <source>
        <dbReference type="ARBA" id="ARBA00009370"/>
    </source>
</evidence>
<keyword evidence="3" id="KW-0812">Transmembrane</keyword>
<comment type="subcellular location">
    <subcellularLocation>
        <location evidence="1">Cell membrane</location>
        <topology evidence="1">Single-pass type II membrane protein</topology>
    </subcellularLocation>
    <subcellularLocation>
        <location evidence="3">Membrane</location>
        <topology evidence="3">Single-pass type II membrane protein</topology>
    </subcellularLocation>
</comment>
<keyword evidence="3" id="KW-0472">Membrane</keyword>
<feature type="domain" description="Peptidase S26" evidence="4">
    <location>
        <begin position="9"/>
        <end position="173"/>
    </location>
</feature>
<dbReference type="InterPro" id="IPR000223">
    <property type="entry name" value="Pept_S26A_signal_pept_1"/>
</dbReference>
<dbReference type="EMBL" id="CABHMZ010000007">
    <property type="protein sequence ID" value="VUW95901.1"/>
    <property type="molecule type" value="Genomic_DNA"/>
</dbReference>
<keyword evidence="3" id="KW-1133">Transmembrane helix</keyword>
<dbReference type="EC" id="3.4.21.89" evidence="3"/>
<dbReference type="GO" id="GO:0005886">
    <property type="term" value="C:plasma membrane"/>
    <property type="evidence" value="ECO:0007669"/>
    <property type="project" value="UniProtKB-SubCell"/>
</dbReference>
<dbReference type="GO" id="GO:0006465">
    <property type="term" value="P:signal peptide processing"/>
    <property type="evidence" value="ECO:0007669"/>
    <property type="project" value="InterPro"/>
</dbReference>
<dbReference type="GO" id="GO:0009003">
    <property type="term" value="F:signal peptidase activity"/>
    <property type="evidence" value="ECO:0007669"/>
    <property type="project" value="UniProtKB-EC"/>
</dbReference>
<protein>
    <recommendedName>
        <fullName evidence="3">Signal peptidase I</fullName>
        <ecNumber evidence="3">3.4.21.89</ecNumber>
    </recommendedName>
</protein>
<dbReference type="Proteomes" id="UP000385544">
    <property type="component" value="Unassembled WGS sequence"/>
</dbReference>